<dbReference type="Gene3D" id="3.30.70.1820">
    <property type="entry name" value="L1 transposable element, RRM domain"/>
    <property type="match status" value="1"/>
</dbReference>
<evidence type="ECO:0000313" key="1">
    <source>
        <dbReference type="Proteomes" id="UP001652625"/>
    </source>
</evidence>
<keyword evidence="1" id="KW-1185">Reference proteome</keyword>
<name>A0ABM4DMG4_HYDVU</name>
<evidence type="ECO:0000313" key="2">
    <source>
        <dbReference type="RefSeq" id="XP_065675759.1"/>
    </source>
</evidence>
<dbReference type="Proteomes" id="UP001652625">
    <property type="component" value="Chromosome 15"/>
</dbReference>
<dbReference type="GeneID" id="136091967"/>
<dbReference type="PANTHER" id="PTHR11505">
    <property type="entry name" value="L1 TRANSPOSABLE ELEMENT-RELATED"/>
    <property type="match status" value="1"/>
</dbReference>
<gene>
    <name evidence="2" type="primary">LOC136091967</name>
</gene>
<organism evidence="1 2">
    <name type="scientific">Hydra vulgaris</name>
    <name type="common">Hydra</name>
    <name type="synonym">Hydra attenuata</name>
    <dbReference type="NCBI Taxonomy" id="6087"/>
    <lineage>
        <taxon>Eukaryota</taxon>
        <taxon>Metazoa</taxon>
        <taxon>Cnidaria</taxon>
        <taxon>Hydrozoa</taxon>
        <taxon>Hydroidolina</taxon>
        <taxon>Anthoathecata</taxon>
        <taxon>Aplanulata</taxon>
        <taxon>Hydridae</taxon>
        <taxon>Hydra</taxon>
    </lineage>
</organism>
<accession>A0ABM4DMG4</accession>
<sequence length="173" mass="20401">MFKEFKKETDDMIKQQEKNVLNISSNANILFERSDRVETHISENKRHISQDKCKSISITRNNESAFTKITNKIREIEDRSRRNNLRIDGIKESEGLKDIKIEKANRTVHKDSVRPKTVIIKLLNFKDKVDILKKTPNLKGKNIYINEDFYAKTVQIRKVFRASTENFRSNEQC</sequence>
<reference evidence="2" key="1">
    <citation type="submission" date="2025-08" db="UniProtKB">
        <authorList>
            <consortium name="RefSeq"/>
        </authorList>
    </citation>
    <scope>IDENTIFICATION</scope>
</reference>
<dbReference type="RefSeq" id="XP_065675759.1">
    <property type="nucleotide sequence ID" value="XM_065819687.1"/>
</dbReference>
<dbReference type="InterPro" id="IPR004244">
    <property type="entry name" value="Transposase_22"/>
</dbReference>
<protein>
    <submittedName>
        <fullName evidence="2">Uncharacterized protein LOC136091967</fullName>
    </submittedName>
</protein>
<proteinExistence type="predicted"/>